<name>A0A0E9WN51_ANGAN</name>
<reference evidence="1" key="2">
    <citation type="journal article" date="2015" name="Fish Shellfish Immunol.">
        <title>Early steps in the European eel (Anguilla anguilla)-Vibrio vulnificus interaction in the gills: Role of the RtxA13 toxin.</title>
        <authorList>
            <person name="Callol A."/>
            <person name="Pajuelo D."/>
            <person name="Ebbesson L."/>
            <person name="Teles M."/>
            <person name="MacKenzie S."/>
            <person name="Amaro C."/>
        </authorList>
    </citation>
    <scope>NUCLEOTIDE SEQUENCE</scope>
</reference>
<sequence>MLKETLLSSDISLQQDLAEATGSDVTEVFCWSCLDTSQYSPNRLCLTGDTFRLACFMQLC</sequence>
<reference evidence="1" key="1">
    <citation type="submission" date="2014-11" db="EMBL/GenBank/DDBJ databases">
        <authorList>
            <person name="Amaro Gonzalez C."/>
        </authorList>
    </citation>
    <scope>NUCLEOTIDE SEQUENCE</scope>
</reference>
<evidence type="ECO:0000313" key="1">
    <source>
        <dbReference type="EMBL" id="JAH90893.1"/>
    </source>
</evidence>
<protein>
    <submittedName>
        <fullName evidence="1">Uncharacterized protein</fullName>
    </submittedName>
</protein>
<dbReference type="EMBL" id="GBXM01017684">
    <property type="protein sequence ID" value="JAH90893.1"/>
    <property type="molecule type" value="Transcribed_RNA"/>
</dbReference>
<dbReference type="AlphaFoldDB" id="A0A0E9WN51"/>
<accession>A0A0E9WN51</accession>
<organism evidence="1">
    <name type="scientific">Anguilla anguilla</name>
    <name type="common">European freshwater eel</name>
    <name type="synonym">Muraena anguilla</name>
    <dbReference type="NCBI Taxonomy" id="7936"/>
    <lineage>
        <taxon>Eukaryota</taxon>
        <taxon>Metazoa</taxon>
        <taxon>Chordata</taxon>
        <taxon>Craniata</taxon>
        <taxon>Vertebrata</taxon>
        <taxon>Euteleostomi</taxon>
        <taxon>Actinopterygii</taxon>
        <taxon>Neopterygii</taxon>
        <taxon>Teleostei</taxon>
        <taxon>Anguilliformes</taxon>
        <taxon>Anguillidae</taxon>
        <taxon>Anguilla</taxon>
    </lineage>
</organism>
<proteinExistence type="predicted"/>